<evidence type="ECO:0000313" key="3">
    <source>
        <dbReference type="Proteomes" id="UP001190700"/>
    </source>
</evidence>
<keyword evidence="1" id="KW-1133">Transmembrane helix</keyword>
<feature type="transmembrane region" description="Helical" evidence="1">
    <location>
        <begin position="137"/>
        <end position="155"/>
    </location>
</feature>
<evidence type="ECO:0000256" key="1">
    <source>
        <dbReference type="SAM" id="Phobius"/>
    </source>
</evidence>
<feature type="transmembrane region" description="Helical" evidence="1">
    <location>
        <begin position="167"/>
        <end position="188"/>
    </location>
</feature>
<organism evidence="2 3">
    <name type="scientific">Cymbomonas tetramitiformis</name>
    <dbReference type="NCBI Taxonomy" id="36881"/>
    <lineage>
        <taxon>Eukaryota</taxon>
        <taxon>Viridiplantae</taxon>
        <taxon>Chlorophyta</taxon>
        <taxon>Pyramimonadophyceae</taxon>
        <taxon>Pyramimonadales</taxon>
        <taxon>Pyramimonadaceae</taxon>
        <taxon>Cymbomonas</taxon>
    </lineage>
</organism>
<evidence type="ECO:0000313" key="2">
    <source>
        <dbReference type="EMBL" id="KAK3264255.1"/>
    </source>
</evidence>
<comment type="caution">
    <text evidence="2">The sequence shown here is derived from an EMBL/GenBank/DDBJ whole genome shotgun (WGS) entry which is preliminary data.</text>
</comment>
<feature type="transmembrane region" description="Helical" evidence="1">
    <location>
        <begin position="99"/>
        <end position="117"/>
    </location>
</feature>
<sequence length="327" mass="36329">MAGAAIFSNAFMSTLSLNLHGSSWVDIISWIVMLAIFFVAVRTPNFLDFKTNFCFYSAYHQDARNQDVHFFGVWPIVWTALGLLSYSHSFSGNTSGFSSYINCSFVAALFYMCYYAIISFRPIKVTDGPTTKTFKAVPLPGLLAISLIFLGWLLVNVFREAYPSKAWAVYLIGQVLCWCLQLWGHAIFEGQAPALTHNLAQAFIMAPEFVIIEVLFRLGWNNELKEGMEEYVKAIPLPAKHYDYKTGWCEFCFGVTFTVVGLMWLLTGATVALGLLLATQLSGHPALTAAFPLLVVVCFVLTAVLGAYSISRVQGKPNDEGYVLVHV</sequence>
<dbReference type="AlphaFoldDB" id="A0AAE0FRC8"/>
<dbReference type="GO" id="GO:0016020">
    <property type="term" value="C:membrane"/>
    <property type="evidence" value="ECO:0007669"/>
    <property type="project" value="GOC"/>
</dbReference>
<keyword evidence="3" id="KW-1185">Reference proteome</keyword>
<accession>A0AAE0FRC8</accession>
<feature type="transmembrane region" description="Helical" evidence="1">
    <location>
        <begin position="290"/>
        <end position="310"/>
    </location>
</feature>
<dbReference type="InterPro" id="IPR009305">
    <property type="entry name" value="Mpo1-like"/>
</dbReference>
<protein>
    <submittedName>
        <fullName evidence="2">Uncharacterized protein</fullName>
    </submittedName>
</protein>
<name>A0AAE0FRC8_9CHLO</name>
<feature type="transmembrane region" description="Helical" evidence="1">
    <location>
        <begin position="253"/>
        <end position="278"/>
    </location>
</feature>
<dbReference type="PANTHER" id="PTHR28026">
    <property type="entry name" value="DUF962 DOMAIN PROTEIN (AFU_ORTHOLOGUE AFUA_8G05310)"/>
    <property type="match status" value="1"/>
</dbReference>
<feature type="transmembrane region" description="Helical" evidence="1">
    <location>
        <begin position="200"/>
        <end position="220"/>
    </location>
</feature>
<feature type="transmembrane region" description="Helical" evidence="1">
    <location>
        <begin position="27"/>
        <end position="47"/>
    </location>
</feature>
<dbReference type="Pfam" id="PF06127">
    <property type="entry name" value="Mpo1-like"/>
    <property type="match status" value="1"/>
</dbReference>
<dbReference type="EMBL" id="LGRX02014687">
    <property type="protein sequence ID" value="KAK3264255.1"/>
    <property type="molecule type" value="Genomic_DNA"/>
</dbReference>
<dbReference type="GO" id="GO:0046521">
    <property type="term" value="P:sphingoid catabolic process"/>
    <property type="evidence" value="ECO:0007669"/>
    <property type="project" value="TreeGrafter"/>
</dbReference>
<proteinExistence type="predicted"/>
<keyword evidence="1" id="KW-0472">Membrane</keyword>
<dbReference type="Proteomes" id="UP001190700">
    <property type="component" value="Unassembled WGS sequence"/>
</dbReference>
<dbReference type="GO" id="GO:0005783">
    <property type="term" value="C:endoplasmic reticulum"/>
    <property type="evidence" value="ECO:0007669"/>
    <property type="project" value="TreeGrafter"/>
</dbReference>
<reference evidence="2 3" key="1">
    <citation type="journal article" date="2015" name="Genome Biol. Evol.">
        <title>Comparative Genomics of a Bacterivorous Green Alga Reveals Evolutionary Causalities and Consequences of Phago-Mixotrophic Mode of Nutrition.</title>
        <authorList>
            <person name="Burns J.A."/>
            <person name="Paasch A."/>
            <person name="Narechania A."/>
            <person name="Kim E."/>
        </authorList>
    </citation>
    <scope>NUCLEOTIDE SEQUENCE [LARGE SCALE GENOMIC DNA]</scope>
    <source>
        <strain evidence="2 3">PLY_AMNH</strain>
    </source>
</reference>
<feature type="transmembrane region" description="Helical" evidence="1">
    <location>
        <begin position="68"/>
        <end position="87"/>
    </location>
</feature>
<keyword evidence="1" id="KW-0812">Transmembrane</keyword>
<dbReference type="PANTHER" id="PTHR28026:SF9">
    <property type="entry name" value="2-HYDROXY-PALMITIC ACID DIOXYGENASE MPO1"/>
    <property type="match status" value="1"/>
</dbReference>
<gene>
    <name evidence="2" type="ORF">CYMTET_26995</name>
</gene>